<sequence length="294" mass="32524">MTVSPHSIIESFTHLHIDQYAAVAALALAIWDYFILLPEEVTLVWPARWNLSKLLFMVNRYLVFVDPVLLVFDLILGTDAKVCARTEKGMTAIMLAGFIVGEIVAYLRAYAVWGTEYNKYFVLVICLFLGVNLSACWVLLKYLGGLTSTGPPAPGLTGCTLFFKNRLLWINFVTGAVLEVVSTLLLIVRAVQNFYQSRVIRSSLIGVMVRDGVFYFIFMLAATIVNLIVVLAAPAEMNSFLVVIERVLYSVLCNRVILNIRGYGAQAQTTGDTSSDVNSSEVTTSIKLTVITNV</sequence>
<dbReference type="EMBL" id="ML170164">
    <property type="protein sequence ID" value="TDL25228.1"/>
    <property type="molecule type" value="Genomic_DNA"/>
</dbReference>
<dbReference type="InterPro" id="IPR045340">
    <property type="entry name" value="DUF6533"/>
</dbReference>
<evidence type="ECO:0000259" key="2">
    <source>
        <dbReference type="Pfam" id="PF20151"/>
    </source>
</evidence>
<feature type="transmembrane region" description="Helical" evidence="1">
    <location>
        <begin position="212"/>
        <end position="233"/>
    </location>
</feature>
<reference evidence="3 4" key="1">
    <citation type="submission" date="2018-06" db="EMBL/GenBank/DDBJ databases">
        <title>A transcriptomic atlas of mushroom development highlights an independent origin of complex multicellularity.</title>
        <authorList>
            <consortium name="DOE Joint Genome Institute"/>
            <person name="Krizsan K."/>
            <person name="Almasi E."/>
            <person name="Merenyi Z."/>
            <person name="Sahu N."/>
            <person name="Viragh M."/>
            <person name="Koszo T."/>
            <person name="Mondo S."/>
            <person name="Kiss B."/>
            <person name="Balint B."/>
            <person name="Kues U."/>
            <person name="Barry K."/>
            <person name="Hegedus J.C."/>
            <person name="Henrissat B."/>
            <person name="Johnson J."/>
            <person name="Lipzen A."/>
            <person name="Ohm R."/>
            <person name="Nagy I."/>
            <person name="Pangilinan J."/>
            <person name="Yan J."/>
            <person name="Xiong Y."/>
            <person name="Grigoriev I.V."/>
            <person name="Hibbett D.S."/>
            <person name="Nagy L.G."/>
        </authorList>
    </citation>
    <scope>NUCLEOTIDE SEQUENCE [LARGE SCALE GENOMIC DNA]</scope>
    <source>
        <strain evidence="3 4">SZMC22713</strain>
    </source>
</reference>
<keyword evidence="4" id="KW-1185">Reference proteome</keyword>
<dbReference type="OrthoDB" id="3350812at2759"/>
<dbReference type="STRING" id="50990.A0A4Y7QDD0"/>
<organism evidence="3 4">
    <name type="scientific">Rickenella mellea</name>
    <dbReference type="NCBI Taxonomy" id="50990"/>
    <lineage>
        <taxon>Eukaryota</taxon>
        <taxon>Fungi</taxon>
        <taxon>Dikarya</taxon>
        <taxon>Basidiomycota</taxon>
        <taxon>Agaricomycotina</taxon>
        <taxon>Agaricomycetes</taxon>
        <taxon>Hymenochaetales</taxon>
        <taxon>Rickenellaceae</taxon>
        <taxon>Rickenella</taxon>
    </lineage>
</organism>
<evidence type="ECO:0000256" key="1">
    <source>
        <dbReference type="SAM" id="Phobius"/>
    </source>
</evidence>
<keyword evidence="1" id="KW-1133">Transmembrane helix</keyword>
<accession>A0A4Y7QDD0</accession>
<dbReference type="AlphaFoldDB" id="A0A4Y7QDD0"/>
<protein>
    <recommendedName>
        <fullName evidence="2">DUF6533 domain-containing protein</fullName>
    </recommendedName>
</protein>
<dbReference type="VEuPathDB" id="FungiDB:BD410DRAFT_785096"/>
<keyword evidence="1" id="KW-0472">Membrane</keyword>
<feature type="transmembrane region" description="Helical" evidence="1">
    <location>
        <begin position="58"/>
        <end position="77"/>
    </location>
</feature>
<feature type="domain" description="DUF6533" evidence="2">
    <location>
        <begin position="20"/>
        <end position="65"/>
    </location>
</feature>
<feature type="transmembrane region" description="Helical" evidence="1">
    <location>
        <begin position="20"/>
        <end position="37"/>
    </location>
</feature>
<keyword evidence="1" id="KW-0812">Transmembrane</keyword>
<feature type="transmembrane region" description="Helical" evidence="1">
    <location>
        <begin position="89"/>
        <end position="108"/>
    </location>
</feature>
<dbReference type="Pfam" id="PF20151">
    <property type="entry name" value="DUF6533"/>
    <property type="match status" value="1"/>
</dbReference>
<feature type="transmembrane region" description="Helical" evidence="1">
    <location>
        <begin position="120"/>
        <end position="140"/>
    </location>
</feature>
<proteinExistence type="predicted"/>
<gene>
    <name evidence="3" type="ORF">BD410DRAFT_785096</name>
</gene>
<name>A0A4Y7QDD0_9AGAM</name>
<evidence type="ECO:0000313" key="3">
    <source>
        <dbReference type="EMBL" id="TDL25228.1"/>
    </source>
</evidence>
<dbReference type="Proteomes" id="UP000294933">
    <property type="component" value="Unassembled WGS sequence"/>
</dbReference>
<feature type="transmembrane region" description="Helical" evidence="1">
    <location>
        <begin position="168"/>
        <end position="191"/>
    </location>
</feature>
<evidence type="ECO:0000313" key="4">
    <source>
        <dbReference type="Proteomes" id="UP000294933"/>
    </source>
</evidence>